<dbReference type="PANTHER" id="PTHR21198:SF3">
    <property type="entry name" value="GLUTAMATE RACEMASE"/>
    <property type="match status" value="1"/>
</dbReference>
<evidence type="ECO:0000256" key="2">
    <source>
        <dbReference type="ARBA" id="ARBA00013090"/>
    </source>
</evidence>
<proteinExistence type="inferred from homology"/>
<evidence type="ECO:0000256" key="3">
    <source>
        <dbReference type="ARBA" id="ARBA00022960"/>
    </source>
</evidence>
<evidence type="ECO:0000256" key="1">
    <source>
        <dbReference type="ARBA" id="ARBA00001602"/>
    </source>
</evidence>
<evidence type="ECO:0000256" key="4">
    <source>
        <dbReference type="ARBA" id="ARBA00022984"/>
    </source>
</evidence>
<comment type="pathway">
    <text evidence="7">Cell wall biogenesis; peptidoglycan biosynthesis.</text>
</comment>
<dbReference type="EMBL" id="UPPP01000071">
    <property type="protein sequence ID" value="VBB07055.1"/>
    <property type="molecule type" value="Genomic_DNA"/>
</dbReference>
<protein>
    <recommendedName>
        <fullName evidence="2 7">Glutamate racemase</fullName>
        <ecNumber evidence="2 7">5.1.1.3</ecNumber>
    </recommendedName>
</protein>
<dbReference type="SUPFAM" id="SSF53681">
    <property type="entry name" value="Aspartate/glutamate racemase"/>
    <property type="match status" value="2"/>
</dbReference>
<comment type="catalytic activity">
    <reaction evidence="1 7">
        <text>L-glutamate = D-glutamate</text>
        <dbReference type="Rhea" id="RHEA:12813"/>
        <dbReference type="ChEBI" id="CHEBI:29985"/>
        <dbReference type="ChEBI" id="CHEBI:29986"/>
        <dbReference type="EC" id="5.1.1.3"/>
    </reaction>
</comment>
<dbReference type="RefSeq" id="WP_207857512.1">
    <property type="nucleotide sequence ID" value="NZ_UPPP01000071.1"/>
</dbReference>
<comment type="similarity">
    <text evidence="7">Belongs to the aspartate/glutamate racemases family.</text>
</comment>
<accession>A0A498R7V2</accession>
<evidence type="ECO:0000256" key="7">
    <source>
        <dbReference type="HAMAP-Rule" id="MF_00258"/>
    </source>
</evidence>
<reference evidence="8 9" key="1">
    <citation type="submission" date="2018-06" db="EMBL/GenBank/DDBJ databases">
        <authorList>
            <person name="Strepis N."/>
        </authorList>
    </citation>
    <scope>NUCLEOTIDE SEQUENCE [LARGE SCALE GENOMIC DNA]</scope>
    <source>
        <strain evidence="8">LUCI</strain>
    </source>
</reference>
<dbReference type="Proteomes" id="UP000277811">
    <property type="component" value="Unassembled WGS sequence"/>
</dbReference>
<comment type="function">
    <text evidence="7">Provides the (R)-glutamate required for cell wall biosynthesis.</text>
</comment>
<feature type="active site" description="Proton donor/acceptor" evidence="7">
    <location>
        <position position="74"/>
    </location>
</feature>
<dbReference type="GO" id="GO:0008881">
    <property type="term" value="F:glutamate racemase activity"/>
    <property type="evidence" value="ECO:0007669"/>
    <property type="project" value="UniProtKB-UniRule"/>
</dbReference>
<dbReference type="PANTHER" id="PTHR21198">
    <property type="entry name" value="GLUTAMATE RACEMASE"/>
    <property type="match status" value="1"/>
</dbReference>
<dbReference type="GO" id="GO:0009252">
    <property type="term" value="P:peptidoglycan biosynthetic process"/>
    <property type="evidence" value="ECO:0007669"/>
    <property type="project" value="UniProtKB-UniRule"/>
</dbReference>
<evidence type="ECO:0000256" key="6">
    <source>
        <dbReference type="ARBA" id="ARBA00023316"/>
    </source>
</evidence>
<name>A0A498R7V2_9FIRM</name>
<sequence>MKDTMGIGFFDSGVGGITVLHKALKLLPGEDYIYYADTFHVPYGEKPLAEVRKYIFEAVEFIAQQQVKALVIACNAATSAAVRDLRERYPFPIMGIEPAVKPAIQQCQGNGKRVLVLATRLTLREEKFQNLVARLDDEHIVDGLALPGLVEFAEKFQFDEQTVRPYLEKALAPYDLNRYGTVVLGCTHFPLFKDTMRKIFPAQTAIIDGAQGTVMNLKRNLENQDRLGGGSGAITYYTSGIRVDEKEKLAQFQTLLAKMDEIERTEWK</sequence>
<dbReference type="HAMAP" id="MF_00258">
    <property type="entry name" value="Glu_racemase"/>
    <property type="match status" value="1"/>
</dbReference>
<dbReference type="FunFam" id="3.40.50.1860:FF:000001">
    <property type="entry name" value="Glutamate racemase"/>
    <property type="match status" value="1"/>
</dbReference>
<dbReference type="InterPro" id="IPR015942">
    <property type="entry name" value="Asp/Glu/hydantoin_racemase"/>
</dbReference>
<feature type="active site" description="Proton donor/acceptor" evidence="7">
    <location>
        <position position="186"/>
    </location>
</feature>
<evidence type="ECO:0000313" key="9">
    <source>
        <dbReference type="Proteomes" id="UP000277811"/>
    </source>
</evidence>
<dbReference type="InterPro" id="IPR004391">
    <property type="entry name" value="Glu_race"/>
</dbReference>
<dbReference type="EC" id="5.1.1.3" evidence="2 7"/>
<comment type="caution">
    <text evidence="7">Lacks conserved residue(s) required for the propagation of feature annotation.</text>
</comment>
<dbReference type="Gene3D" id="3.40.50.1860">
    <property type="match status" value="2"/>
</dbReference>
<feature type="binding site" evidence="7">
    <location>
        <begin position="43"/>
        <end position="44"/>
    </location>
    <ligand>
        <name>substrate</name>
    </ligand>
</feature>
<feature type="binding site" evidence="7">
    <location>
        <begin position="187"/>
        <end position="188"/>
    </location>
    <ligand>
        <name>substrate</name>
    </ligand>
</feature>
<dbReference type="InterPro" id="IPR001920">
    <property type="entry name" value="Asp/Glu_race"/>
</dbReference>
<dbReference type="AlphaFoldDB" id="A0A498R7V2"/>
<dbReference type="GO" id="GO:0008360">
    <property type="term" value="P:regulation of cell shape"/>
    <property type="evidence" value="ECO:0007669"/>
    <property type="project" value="UniProtKB-KW"/>
</dbReference>
<dbReference type="Pfam" id="PF01177">
    <property type="entry name" value="Asp_Glu_race"/>
    <property type="match status" value="1"/>
</dbReference>
<keyword evidence="5 7" id="KW-0413">Isomerase</keyword>
<keyword evidence="9" id="KW-1185">Reference proteome</keyword>
<evidence type="ECO:0000313" key="8">
    <source>
        <dbReference type="EMBL" id="VBB07055.1"/>
    </source>
</evidence>
<dbReference type="NCBIfam" id="TIGR00067">
    <property type="entry name" value="glut_race"/>
    <property type="match status" value="1"/>
</dbReference>
<dbReference type="UniPathway" id="UPA00219"/>
<evidence type="ECO:0000256" key="5">
    <source>
        <dbReference type="ARBA" id="ARBA00023235"/>
    </source>
</evidence>
<keyword evidence="4 7" id="KW-0573">Peptidoglycan synthesis</keyword>
<organism evidence="8 9">
    <name type="scientific">Lucifera butyrica</name>
    <dbReference type="NCBI Taxonomy" id="1351585"/>
    <lineage>
        <taxon>Bacteria</taxon>
        <taxon>Bacillati</taxon>
        <taxon>Bacillota</taxon>
        <taxon>Negativicutes</taxon>
        <taxon>Veillonellales</taxon>
        <taxon>Veillonellaceae</taxon>
        <taxon>Lucifera</taxon>
    </lineage>
</organism>
<feature type="binding site" evidence="7">
    <location>
        <begin position="11"/>
        <end position="12"/>
    </location>
    <ligand>
        <name>substrate</name>
    </ligand>
</feature>
<gene>
    <name evidence="7" type="primary">murI</name>
    <name evidence="8" type="ORF">LUCI_2299</name>
</gene>
<keyword evidence="6 7" id="KW-0961">Cell wall biogenesis/degradation</keyword>
<dbReference type="GO" id="GO:0071555">
    <property type="term" value="P:cell wall organization"/>
    <property type="evidence" value="ECO:0007669"/>
    <property type="project" value="UniProtKB-KW"/>
</dbReference>
<keyword evidence="3 7" id="KW-0133">Cell shape</keyword>